<dbReference type="PANTHER" id="PTHR42685:SF22">
    <property type="entry name" value="CONDITIONED MEDIUM FACTOR RECEPTOR 1"/>
    <property type="match status" value="1"/>
</dbReference>
<dbReference type="GO" id="GO:0071949">
    <property type="term" value="F:FAD binding"/>
    <property type="evidence" value="ECO:0007669"/>
    <property type="project" value="InterPro"/>
</dbReference>
<evidence type="ECO:0000259" key="2">
    <source>
        <dbReference type="Pfam" id="PF01494"/>
    </source>
</evidence>
<dbReference type="InterPro" id="IPR036188">
    <property type="entry name" value="FAD/NAD-bd_sf"/>
</dbReference>
<feature type="transmembrane region" description="Helical" evidence="1">
    <location>
        <begin position="6"/>
        <end position="25"/>
    </location>
</feature>
<keyword evidence="1" id="KW-0812">Transmembrane</keyword>
<evidence type="ECO:0000256" key="1">
    <source>
        <dbReference type="SAM" id="Phobius"/>
    </source>
</evidence>
<protein>
    <submittedName>
        <fullName evidence="3">NAD(P)/FAD-dependent oxidoreductase</fullName>
    </submittedName>
</protein>
<sequence>MTRSSDVIIIGGGLAGLTCAIHLSIKGMKVLLIEKHPYPKHKVCGEYISNEVLPYLNALGFDPFEHGATRITRLTLSTARSNSITVNLPRGGFGISRYRIDNELAKLASSKGAKIIRASVQDVNFHENIFKVMTNRGKTYSTPLVIGAFGKRSNLDVHLDREFMSLPAPNLAVKAHYSGVFPDDLVGLHNFKGGYCGVSKVEDDRINVCYITDLNAFKKHKNIVTFQQEVMSKNRYLRAAFDHMEMEFKNPVTISNISFHTKNPVKDHVLMCGDSAGMIHPLAGNGMSMAIRSAQMLSLLILKYKSGKITSRTNLETSYATQWNESFSTRLRWGRVIEQIFRRNILSEIILILLKIFPFLLSLIIRNTHGKPMKPEI</sequence>
<name>A0A953HUK7_9BACT</name>
<reference evidence="3" key="1">
    <citation type="submission" date="2021-06" db="EMBL/GenBank/DDBJ databases">
        <title>44 bacteria genomes isolated from Dapeng, Shenzhen.</title>
        <authorList>
            <person name="Zheng W."/>
            <person name="Yu S."/>
            <person name="Huang Y."/>
        </authorList>
    </citation>
    <scope>NUCLEOTIDE SEQUENCE</scope>
    <source>
        <strain evidence="3">DP5N28-2</strain>
    </source>
</reference>
<dbReference type="PRINTS" id="PR00420">
    <property type="entry name" value="RNGMNOXGNASE"/>
</dbReference>
<evidence type="ECO:0000313" key="4">
    <source>
        <dbReference type="Proteomes" id="UP000753961"/>
    </source>
</evidence>
<feature type="transmembrane region" description="Helical" evidence="1">
    <location>
        <begin position="345"/>
        <end position="365"/>
    </location>
</feature>
<dbReference type="PANTHER" id="PTHR42685">
    <property type="entry name" value="GERANYLGERANYL DIPHOSPHATE REDUCTASE"/>
    <property type="match status" value="1"/>
</dbReference>
<accession>A0A953HUK7</accession>
<dbReference type="SUPFAM" id="SSF51905">
    <property type="entry name" value="FAD/NAD(P)-binding domain"/>
    <property type="match status" value="1"/>
</dbReference>
<keyword evidence="1" id="KW-1133">Transmembrane helix</keyword>
<dbReference type="RefSeq" id="WP_222580120.1">
    <property type="nucleotide sequence ID" value="NZ_JAHVHU010000009.1"/>
</dbReference>
<comment type="caution">
    <text evidence="3">The sequence shown here is derived from an EMBL/GenBank/DDBJ whole genome shotgun (WGS) entry which is preliminary data.</text>
</comment>
<dbReference type="EMBL" id="JAHVHU010000009">
    <property type="protein sequence ID" value="MBY5958585.1"/>
    <property type="molecule type" value="Genomic_DNA"/>
</dbReference>
<evidence type="ECO:0000313" key="3">
    <source>
        <dbReference type="EMBL" id="MBY5958585.1"/>
    </source>
</evidence>
<dbReference type="Proteomes" id="UP000753961">
    <property type="component" value="Unassembled WGS sequence"/>
</dbReference>
<dbReference type="InterPro" id="IPR002938">
    <property type="entry name" value="FAD-bd"/>
</dbReference>
<organism evidence="3 4">
    <name type="scientific">Membranihabitans marinus</name>
    <dbReference type="NCBI Taxonomy" id="1227546"/>
    <lineage>
        <taxon>Bacteria</taxon>
        <taxon>Pseudomonadati</taxon>
        <taxon>Bacteroidota</taxon>
        <taxon>Saprospiria</taxon>
        <taxon>Saprospirales</taxon>
        <taxon>Saprospiraceae</taxon>
        <taxon>Membranihabitans</taxon>
    </lineage>
</organism>
<dbReference type="Gene3D" id="3.50.50.60">
    <property type="entry name" value="FAD/NAD(P)-binding domain"/>
    <property type="match status" value="1"/>
</dbReference>
<keyword evidence="1" id="KW-0472">Membrane</keyword>
<dbReference type="Pfam" id="PF01494">
    <property type="entry name" value="FAD_binding_3"/>
    <property type="match status" value="1"/>
</dbReference>
<proteinExistence type="predicted"/>
<dbReference type="AlphaFoldDB" id="A0A953HUK7"/>
<gene>
    <name evidence="3" type="ORF">KUV50_10605</name>
</gene>
<keyword evidence="4" id="KW-1185">Reference proteome</keyword>
<feature type="domain" description="FAD-binding" evidence="2">
    <location>
        <begin position="5"/>
        <end position="304"/>
    </location>
</feature>
<dbReference type="InterPro" id="IPR050407">
    <property type="entry name" value="Geranylgeranyl_reductase"/>
</dbReference>